<dbReference type="Proteomes" id="UP001519332">
    <property type="component" value="Unassembled WGS sequence"/>
</dbReference>
<keyword evidence="4" id="KW-0143">Chaperone</keyword>
<organism evidence="5 6">
    <name type="scientific">Kibdelosporangium banguiense</name>
    <dbReference type="NCBI Taxonomy" id="1365924"/>
    <lineage>
        <taxon>Bacteria</taxon>
        <taxon>Bacillati</taxon>
        <taxon>Actinomycetota</taxon>
        <taxon>Actinomycetes</taxon>
        <taxon>Pseudonocardiales</taxon>
        <taxon>Pseudonocardiaceae</taxon>
        <taxon>Kibdelosporangium</taxon>
    </lineage>
</organism>
<evidence type="ECO:0000256" key="1">
    <source>
        <dbReference type="ARBA" id="ARBA00004496"/>
    </source>
</evidence>
<keyword evidence="3" id="KW-0963">Cytoplasm</keyword>
<comment type="caution">
    <text evidence="5">The sequence shown here is derived from an EMBL/GenBank/DDBJ whole genome shotgun (WGS) entry which is preliminary data.</text>
</comment>
<comment type="subcellular location">
    <subcellularLocation>
        <location evidence="1">Cytoplasm</location>
    </subcellularLocation>
</comment>
<dbReference type="Pfam" id="PF14011">
    <property type="entry name" value="ESX-1_EspG"/>
    <property type="match status" value="1"/>
</dbReference>
<dbReference type="EMBL" id="JAGINW010000001">
    <property type="protein sequence ID" value="MBP2331017.1"/>
    <property type="molecule type" value="Genomic_DNA"/>
</dbReference>
<dbReference type="RefSeq" id="WP_209647666.1">
    <property type="nucleotide sequence ID" value="NZ_JAGINW010000001.1"/>
</dbReference>
<dbReference type="InterPro" id="IPR025734">
    <property type="entry name" value="EspG"/>
</dbReference>
<sequence>MSLDTLARLVRIENIGALPEVLLPAAGWQPQSEDGALDAKARDECVQLGWLDHRGRLDDEVVSALRVLCRASAEIRGWITVCETTIGVLAAAARRQALLAVRREAWVSVCSIRSAKLAAMAVAQTPDVPAGQGKPIRVRRSDALAFDSGLSRGLTVRPVPLEVRQLTRIAELPRTGAGEFHVATRDSMGRRISNVDPVGYVDTAVGRYVTLTSTVDDDTELLLAPTSQHDLTARLQHALTNGR</sequence>
<evidence type="ECO:0000256" key="2">
    <source>
        <dbReference type="ARBA" id="ARBA00006411"/>
    </source>
</evidence>
<name>A0ABS4U2Y0_9PSEU</name>
<gene>
    <name evidence="5" type="ORF">JOF56_011402</name>
</gene>
<evidence type="ECO:0000313" key="6">
    <source>
        <dbReference type="Proteomes" id="UP001519332"/>
    </source>
</evidence>
<evidence type="ECO:0000256" key="4">
    <source>
        <dbReference type="ARBA" id="ARBA00023186"/>
    </source>
</evidence>
<comment type="similarity">
    <text evidence="2">Belongs to the EspG family.</text>
</comment>
<accession>A0ABS4U2Y0</accession>
<evidence type="ECO:0000313" key="5">
    <source>
        <dbReference type="EMBL" id="MBP2331017.1"/>
    </source>
</evidence>
<protein>
    <recommendedName>
        <fullName evidence="7">ESX secretion-associated protein EspG</fullName>
    </recommendedName>
</protein>
<evidence type="ECO:0000256" key="3">
    <source>
        <dbReference type="ARBA" id="ARBA00022490"/>
    </source>
</evidence>
<evidence type="ECO:0008006" key="7">
    <source>
        <dbReference type="Google" id="ProtNLM"/>
    </source>
</evidence>
<proteinExistence type="inferred from homology"/>
<reference evidence="5 6" key="1">
    <citation type="submission" date="2021-03" db="EMBL/GenBank/DDBJ databases">
        <title>Sequencing the genomes of 1000 actinobacteria strains.</title>
        <authorList>
            <person name="Klenk H.-P."/>
        </authorList>
    </citation>
    <scope>NUCLEOTIDE SEQUENCE [LARGE SCALE GENOMIC DNA]</scope>
    <source>
        <strain evidence="5 6">DSM 46670</strain>
    </source>
</reference>
<keyword evidence="6" id="KW-1185">Reference proteome</keyword>